<reference evidence="1" key="1">
    <citation type="submission" date="2014-09" db="EMBL/GenBank/DDBJ databases">
        <authorList>
            <person name="Magalhaes I.L.F."/>
            <person name="Oliveira U."/>
            <person name="Santos F.R."/>
            <person name="Vidigal T.H.D.A."/>
            <person name="Brescovit A.D."/>
            <person name="Santos A.J."/>
        </authorList>
    </citation>
    <scope>NUCLEOTIDE SEQUENCE</scope>
    <source>
        <tissue evidence="1">Shoot tissue taken approximately 20 cm above the soil surface</tissue>
    </source>
</reference>
<protein>
    <submittedName>
        <fullName evidence="1">Uncharacterized protein</fullName>
    </submittedName>
</protein>
<dbReference type="AlphaFoldDB" id="A0A0A8ZBS1"/>
<dbReference type="EMBL" id="GBRH01265573">
    <property type="protein sequence ID" value="JAD32322.1"/>
    <property type="molecule type" value="Transcribed_RNA"/>
</dbReference>
<organism evidence="1">
    <name type="scientific">Arundo donax</name>
    <name type="common">Giant reed</name>
    <name type="synonym">Donax arundinaceus</name>
    <dbReference type="NCBI Taxonomy" id="35708"/>
    <lineage>
        <taxon>Eukaryota</taxon>
        <taxon>Viridiplantae</taxon>
        <taxon>Streptophyta</taxon>
        <taxon>Embryophyta</taxon>
        <taxon>Tracheophyta</taxon>
        <taxon>Spermatophyta</taxon>
        <taxon>Magnoliopsida</taxon>
        <taxon>Liliopsida</taxon>
        <taxon>Poales</taxon>
        <taxon>Poaceae</taxon>
        <taxon>PACMAD clade</taxon>
        <taxon>Arundinoideae</taxon>
        <taxon>Arundineae</taxon>
        <taxon>Arundo</taxon>
    </lineage>
</organism>
<accession>A0A0A8ZBS1</accession>
<name>A0A0A8ZBS1_ARUDO</name>
<evidence type="ECO:0000313" key="1">
    <source>
        <dbReference type="EMBL" id="JAD32322.1"/>
    </source>
</evidence>
<proteinExistence type="predicted"/>
<sequence>MLSTNLATALSTTTAVTPDAIELTTSAMASENKVRD</sequence>
<reference evidence="1" key="2">
    <citation type="journal article" date="2015" name="Data Brief">
        <title>Shoot transcriptome of the giant reed, Arundo donax.</title>
        <authorList>
            <person name="Barrero R.A."/>
            <person name="Guerrero F.D."/>
            <person name="Moolhuijzen P."/>
            <person name="Goolsby J.A."/>
            <person name="Tidwell J."/>
            <person name="Bellgard S.E."/>
            <person name="Bellgard M.I."/>
        </authorList>
    </citation>
    <scope>NUCLEOTIDE SEQUENCE</scope>
    <source>
        <tissue evidence="1">Shoot tissue taken approximately 20 cm above the soil surface</tissue>
    </source>
</reference>